<keyword evidence="4" id="KW-1185">Reference proteome</keyword>
<feature type="compositionally biased region" description="Basic and acidic residues" evidence="1">
    <location>
        <begin position="279"/>
        <end position="291"/>
    </location>
</feature>
<evidence type="ECO:0000313" key="3">
    <source>
        <dbReference type="EMBL" id="RKO90986.1"/>
    </source>
</evidence>
<sequence>MADSDDVFAGQLRLLTSMGFTNPDENRKALRITEGKLYAAVELIVSGKVDETPEPSASILPRSRSPLPTDSSPPTPTPPPGPRYKFPSLTPDKQHLMFQLHSMGFKDEGKRRHALHISKWEVEQAAVLLLEKSDELDSGFSGTLVDAAGARLAVPGLGRAGGGGGGHVRSASSSSVGRPPVAVLHSRSASSSSFADLVDLAPAFSAAPAPVRQPAPFFPPEPASSPFADLNQATAGAYSGARAGPAVGVSPVAKQGGFGAVQPPVFAFRPPQQVQAVHAESDPFGDEHQLN</sequence>
<feature type="domain" description="UBA" evidence="2">
    <location>
        <begin position="1"/>
        <end position="47"/>
    </location>
</feature>
<dbReference type="Proteomes" id="UP000269721">
    <property type="component" value="Unassembled WGS sequence"/>
</dbReference>
<gene>
    <name evidence="3" type="ORF">BDK51DRAFT_29826</name>
</gene>
<feature type="domain" description="UBA" evidence="2">
    <location>
        <begin position="90"/>
        <end position="132"/>
    </location>
</feature>
<evidence type="ECO:0000313" key="4">
    <source>
        <dbReference type="Proteomes" id="UP000269721"/>
    </source>
</evidence>
<dbReference type="AlphaFoldDB" id="A0A4P9WJY9"/>
<reference evidence="4" key="1">
    <citation type="journal article" date="2018" name="Nat. Microbiol.">
        <title>Leveraging single-cell genomics to expand the fungal tree of life.</title>
        <authorList>
            <person name="Ahrendt S.R."/>
            <person name="Quandt C.A."/>
            <person name="Ciobanu D."/>
            <person name="Clum A."/>
            <person name="Salamov A."/>
            <person name="Andreopoulos B."/>
            <person name="Cheng J.F."/>
            <person name="Woyke T."/>
            <person name="Pelin A."/>
            <person name="Henrissat B."/>
            <person name="Reynolds N.K."/>
            <person name="Benny G.L."/>
            <person name="Smith M.E."/>
            <person name="James T.Y."/>
            <person name="Grigoriev I.V."/>
        </authorList>
    </citation>
    <scope>NUCLEOTIDE SEQUENCE [LARGE SCALE GENOMIC DNA]</scope>
</reference>
<dbReference type="PROSITE" id="PS50030">
    <property type="entry name" value="UBA"/>
    <property type="match status" value="2"/>
</dbReference>
<dbReference type="Gene3D" id="1.10.8.10">
    <property type="entry name" value="DNA helicase RuvA subunit, C-terminal domain"/>
    <property type="match status" value="2"/>
</dbReference>
<evidence type="ECO:0000259" key="2">
    <source>
        <dbReference type="PROSITE" id="PS50030"/>
    </source>
</evidence>
<feature type="region of interest" description="Disordered" evidence="1">
    <location>
        <begin position="160"/>
        <end position="179"/>
    </location>
</feature>
<dbReference type="InterPro" id="IPR009060">
    <property type="entry name" value="UBA-like_sf"/>
</dbReference>
<dbReference type="SUPFAM" id="SSF46934">
    <property type="entry name" value="UBA-like"/>
    <property type="match status" value="2"/>
</dbReference>
<protein>
    <recommendedName>
        <fullName evidence="2">UBA domain-containing protein</fullName>
    </recommendedName>
</protein>
<dbReference type="EMBL" id="KZ995284">
    <property type="protein sequence ID" value="RKO90986.1"/>
    <property type="molecule type" value="Genomic_DNA"/>
</dbReference>
<feature type="compositionally biased region" description="Pro residues" evidence="1">
    <location>
        <begin position="71"/>
        <end position="82"/>
    </location>
</feature>
<dbReference type="SMART" id="SM00165">
    <property type="entry name" value="UBA"/>
    <property type="match status" value="2"/>
</dbReference>
<dbReference type="InterPro" id="IPR015940">
    <property type="entry name" value="UBA"/>
</dbReference>
<proteinExistence type="predicted"/>
<accession>A0A4P9WJY9</accession>
<feature type="region of interest" description="Disordered" evidence="1">
    <location>
        <begin position="272"/>
        <end position="291"/>
    </location>
</feature>
<name>A0A4P9WJY9_9FUNG</name>
<evidence type="ECO:0000256" key="1">
    <source>
        <dbReference type="SAM" id="MobiDB-lite"/>
    </source>
</evidence>
<feature type="compositionally biased region" description="Low complexity" evidence="1">
    <location>
        <begin position="61"/>
        <end position="70"/>
    </location>
</feature>
<feature type="region of interest" description="Disordered" evidence="1">
    <location>
        <begin position="51"/>
        <end position="85"/>
    </location>
</feature>
<dbReference type="OrthoDB" id="2137185at2759"/>
<feature type="compositionally biased region" description="Low complexity" evidence="1">
    <location>
        <begin position="168"/>
        <end position="179"/>
    </location>
</feature>
<organism evidence="3 4">
    <name type="scientific">Blyttiomyces helicus</name>
    <dbReference type="NCBI Taxonomy" id="388810"/>
    <lineage>
        <taxon>Eukaryota</taxon>
        <taxon>Fungi</taxon>
        <taxon>Fungi incertae sedis</taxon>
        <taxon>Chytridiomycota</taxon>
        <taxon>Chytridiomycota incertae sedis</taxon>
        <taxon>Chytridiomycetes</taxon>
        <taxon>Chytridiomycetes incertae sedis</taxon>
        <taxon>Blyttiomyces</taxon>
    </lineage>
</organism>